<accession>A0A1I3JW55</accession>
<evidence type="ECO:0000313" key="2">
    <source>
        <dbReference type="Proteomes" id="UP000199545"/>
    </source>
</evidence>
<dbReference type="EMBL" id="FORR01000001">
    <property type="protein sequence ID" value="SFI64310.1"/>
    <property type="molecule type" value="Genomic_DNA"/>
</dbReference>
<dbReference type="Proteomes" id="UP000199545">
    <property type="component" value="Unassembled WGS sequence"/>
</dbReference>
<reference evidence="1 2" key="1">
    <citation type="submission" date="2016-10" db="EMBL/GenBank/DDBJ databases">
        <authorList>
            <person name="de Groot N.N."/>
        </authorList>
    </citation>
    <scope>NUCLEOTIDE SEQUENCE [LARGE SCALE GENOMIC DNA]</scope>
    <source>
        <strain evidence="1 2">DSM 44778</strain>
    </source>
</reference>
<organism evidence="1 2">
    <name type="scientific">Thermoflavimicrobium dichotomicum</name>
    <dbReference type="NCBI Taxonomy" id="46223"/>
    <lineage>
        <taxon>Bacteria</taxon>
        <taxon>Bacillati</taxon>
        <taxon>Bacillota</taxon>
        <taxon>Bacilli</taxon>
        <taxon>Bacillales</taxon>
        <taxon>Thermoactinomycetaceae</taxon>
        <taxon>Thermoflavimicrobium</taxon>
    </lineage>
</organism>
<evidence type="ECO:0000313" key="1">
    <source>
        <dbReference type="EMBL" id="SFI64310.1"/>
    </source>
</evidence>
<name>A0A1I3JW55_9BACL</name>
<dbReference type="STRING" id="46223.SAMN05421852_101227"/>
<keyword evidence="2" id="KW-1185">Reference proteome</keyword>
<dbReference type="AlphaFoldDB" id="A0A1I3JW55"/>
<sequence>MKTVQGFHLVVEMNLVRQKGCLADWEIVLALEKGSYSVDWKNQKMVEETDHCEKNYDFHSSLQAPLIR</sequence>
<proteinExistence type="predicted"/>
<gene>
    <name evidence="1" type="ORF">SAMN05421852_101227</name>
</gene>
<protein>
    <submittedName>
        <fullName evidence="1">Uncharacterized protein</fullName>
    </submittedName>
</protein>